<keyword evidence="2" id="KW-1003">Cell membrane</keyword>
<feature type="transmembrane region" description="Helical" evidence="8">
    <location>
        <begin position="126"/>
        <end position="146"/>
    </location>
</feature>
<feature type="transmembrane region" description="Helical" evidence="8">
    <location>
        <begin position="284"/>
        <end position="303"/>
    </location>
</feature>
<feature type="transmembrane region" description="Helical" evidence="8">
    <location>
        <begin position="355"/>
        <end position="374"/>
    </location>
</feature>
<keyword evidence="4 8" id="KW-0812">Transmembrane</keyword>
<evidence type="ECO:0000256" key="8">
    <source>
        <dbReference type="SAM" id="Phobius"/>
    </source>
</evidence>
<keyword evidence="5 8" id="KW-1133">Transmembrane helix</keyword>
<accession>A0A1I0QQY1</accession>
<dbReference type="GO" id="GO:0005886">
    <property type="term" value="C:plasma membrane"/>
    <property type="evidence" value="ECO:0007669"/>
    <property type="project" value="UniProtKB-SubCell"/>
</dbReference>
<dbReference type="GO" id="GO:0016758">
    <property type="term" value="F:hexosyltransferase activity"/>
    <property type="evidence" value="ECO:0007669"/>
    <property type="project" value="InterPro"/>
</dbReference>
<keyword evidence="6 8" id="KW-0472">Membrane</keyword>
<dbReference type="AlphaFoldDB" id="A0A1I0QQY1"/>
<dbReference type="Proteomes" id="UP000199650">
    <property type="component" value="Unassembled WGS sequence"/>
</dbReference>
<reference evidence="9 10" key="1">
    <citation type="submission" date="2016-10" db="EMBL/GenBank/DDBJ databases">
        <authorList>
            <person name="de Groot N.N."/>
        </authorList>
    </citation>
    <scope>NUCLEOTIDE SEQUENCE [LARGE SCALE GENOMIC DNA]</scope>
    <source>
        <strain evidence="9 10">DSM 29439</strain>
    </source>
</reference>
<name>A0A1I0QQY1_9RHOB</name>
<evidence type="ECO:0000256" key="2">
    <source>
        <dbReference type="ARBA" id="ARBA00022475"/>
    </source>
</evidence>
<dbReference type="InterPro" id="IPR018584">
    <property type="entry name" value="GT87"/>
</dbReference>
<feature type="transmembrane region" description="Helical" evidence="8">
    <location>
        <begin position="315"/>
        <end position="335"/>
    </location>
</feature>
<comment type="similarity">
    <text evidence="7">Belongs to the glycosyltransferase 87 family.</text>
</comment>
<feature type="transmembrane region" description="Helical" evidence="8">
    <location>
        <begin position="178"/>
        <end position="201"/>
    </location>
</feature>
<keyword evidence="10" id="KW-1185">Reference proteome</keyword>
<dbReference type="EMBL" id="FOJB01000001">
    <property type="protein sequence ID" value="SEW29861.1"/>
    <property type="molecule type" value="Genomic_DNA"/>
</dbReference>
<evidence type="ECO:0000256" key="5">
    <source>
        <dbReference type="ARBA" id="ARBA00022989"/>
    </source>
</evidence>
<feature type="transmembrane region" description="Helical" evidence="8">
    <location>
        <begin position="381"/>
        <end position="402"/>
    </location>
</feature>
<organism evidence="9 10">
    <name type="scientific">Aliiroseovarius sediminilitoris</name>
    <dbReference type="NCBI Taxonomy" id="1173584"/>
    <lineage>
        <taxon>Bacteria</taxon>
        <taxon>Pseudomonadati</taxon>
        <taxon>Pseudomonadota</taxon>
        <taxon>Alphaproteobacteria</taxon>
        <taxon>Rhodobacterales</taxon>
        <taxon>Paracoccaceae</taxon>
        <taxon>Aliiroseovarius</taxon>
    </lineage>
</organism>
<gene>
    <name evidence="9" type="ORF">SAMN05444851_2824</name>
</gene>
<evidence type="ECO:0000313" key="10">
    <source>
        <dbReference type="Proteomes" id="UP000199650"/>
    </source>
</evidence>
<feature type="transmembrane region" description="Helical" evidence="8">
    <location>
        <begin position="207"/>
        <end position="231"/>
    </location>
</feature>
<feature type="transmembrane region" description="Helical" evidence="8">
    <location>
        <begin position="98"/>
        <end position="119"/>
    </location>
</feature>
<dbReference type="STRING" id="1173584.SAMN05444851_2824"/>
<sequence length="410" mass="45705">MRIAIIIVLTISVLVFANGSNAPIDLASLYIAASFYDDGLYHLIYPLDGDFFWNDIPIEWQERAALSSDGISIVTPYVYPPIWVAILAPVTKFVSFDIFARVVLVINVGSFIGMIWLGFRMLKPRRVLATVWVAVSALLLLITSVSHLSLSLGQPQIFVTFLIMLAFCNLIENKPAGAGGWLALAAAIKVAPALLAIIFLMERNWRALLWFGVLGGMLGGLSILMTGWPLHAEFLDKLRELEGTILVSGINLGMDLPLLLLWQAYNGTLSLETLRIDLWPEPKWILWSVRATFLSGLIVCFFVSRNLEAHKRVWARLLTTSLVLLFTSPLGWLHYLILPMMLLPGILEFSSRRLGILTIAAVAVGYSLPLYFVLSEQSTTFVLQVFLHFILAVLLFTSILIVCVRQSQRS</sequence>
<evidence type="ECO:0000256" key="4">
    <source>
        <dbReference type="ARBA" id="ARBA00022692"/>
    </source>
</evidence>
<feature type="transmembrane region" description="Helical" evidence="8">
    <location>
        <begin position="152"/>
        <end position="171"/>
    </location>
</feature>
<evidence type="ECO:0000256" key="3">
    <source>
        <dbReference type="ARBA" id="ARBA00022679"/>
    </source>
</evidence>
<evidence type="ECO:0008006" key="11">
    <source>
        <dbReference type="Google" id="ProtNLM"/>
    </source>
</evidence>
<evidence type="ECO:0000256" key="7">
    <source>
        <dbReference type="ARBA" id="ARBA00024033"/>
    </source>
</evidence>
<feature type="transmembrane region" description="Helical" evidence="8">
    <location>
        <begin position="243"/>
        <end position="264"/>
    </location>
</feature>
<evidence type="ECO:0000256" key="6">
    <source>
        <dbReference type="ARBA" id="ARBA00023136"/>
    </source>
</evidence>
<proteinExistence type="inferred from homology"/>
<evidence type="ECO:0000256" key="1">
    <source>
        <dbReference type="ARBA" id="ARBA00004651"/>
    </source>
</evidence>
<evidence type="ECO:0000313" key="9">
    <source>
        <dbReference type="EMBL" id="SEW29861.1"/>
    </source>
</evidence>
<protein>
    <recommendedName>
        <fullName evidence="11">Alpha-1,2-mannosyltransferase</fullName>
    </recommendedName>
</protein>
<comment type="subcellular location">
    <subcellularLocation>
        <location evidence="1">Cell membrane</location>
        <topology evidence="1">Multi-pass membrane protein</topology>
    </subcellularLocation>
</comment>
<keyword evidence="3" id="KW-0808">Transferase</keyword>
<dbReference type="Pfam" id="PF09594">
    <property type="entry name" value="GT87"/>
    <property type="match status" value="1"/>
</dbReference>